<protein>
    <recommendedName>
        <fullName evidence="5">Glutathione peroxidase</fullName>
    </recommendedName>
</protein>
<evidence type="ECO:0000313" key="6">
    <source>
        <dbReference type="EMBL" id="ANP47998.1"/>
    </source>
</evidence>
<dbReference type="PANTHER" id="PTHR11592">
    <property type="entry name" value="GLUTATHIONE PEROXIDASE"/>
    <property type="match status" value="1"/>
</dbReference>
<dbReference type="Pfam" id="PF00255">
    <property type="entry name" value="GSHPx"/>
    <property type="match status" value="1"/>
</dbReference>
<dbReference type="InParanoid" id="A0A1B1AN45"/>
<gene>
    <name evidence="6" type="ORF">ATE48_08500</name>
</gene>
<sequence>MTAFEGEVVMVVNTASRCGFTPQYEGLQSIYDEYHGQGFEIVGVPANNFMGQEPGSTEEIQEFCTLNYGVTFPMAAKTDVVGETRHPFYAWAEQQIGESAVPQWNFHKILIGRDGRVIRAFDTRTEPTSEEIRNAITTALAAQNTSSPTSSSLR</sequence>
<keyword evidence="7" id="KW-1185">Reference proteome</keyword>
<dbReference type="Gene3D" id="3.40.30.10">
    <property type="entry name" value="Glutaredoxin"/>
    <property type="match status" value="1"/>
</dbReference>
<evidence type="ECO:0000256" key="3">
    <source>
        <dbReference type="ARBA" id="ARBA00023002"/>
    </source>
</evidence>
<name>A0A1B1AN45_9PROT</name>
<dbReference type="EMBL" id="CP013244">
    <property type="protein sequence ID" value="ANP47998.1"/>
    <property type="molecule type" value="Genomic_DNA"/>
</dbReference>
<proteinExistence type="inferred from homology"/>
<dbReference type="GO" id="GO:0004601">
    <property type="term" value="F:peroxidase activity"/>
    <property type="evidence" value="ECO:0007669"/>
    <property type="project" value="UniProtKB-KW"/>
</dbReference>
<evidence type="ECO:0000256" key="1">
    <source>
        <dbReference type="ARBA" id="ARBA00006926"/>
    </source>
</evidence>
<dbReference type="GO" id="GO:0034599">
    <property type="term" value="P:cellular response to oxidative stress"/>
    <property type="evidence" value="ECO:0007669"/>
    <property type="project" value="TreeGrafter"/>
</dbReference>
<dbReference type="KEGG" id="cbot:ATE48_08500"/>
<dbReference type="InterPro" id="IPR000889">
    <property type="entry name" value="Glutathione_peroxidase"/>
</dbReference>
<accession>A0A1B1AN45</accession>
<dbReference type="PANTHER" id="PTHR11592:SF78">
    <property type="entry name" value="GLUTATHIONE PEROXIDASE"/>
    <property type="match status" value="1"/>
</dbReference>
<evidence type="ECO:0000256" key="4">
    <source>
        <dbReference type="PIRSR" id="PIRSR000303-1"/>
    </source>
</evidence>
<dbReference type="PIRSF" id="PIRSF000303">
    <property type="entry name" value="Glutathion_perox"/>
    <property type="match status" value="1"/>
</dbReference>
<dbReference type="SUPFAM" id="SSF52833">
    <property type="entry name" value="Thioredoxin-like"/>
    <property type="match status" value="1"/>
</dbReference>
<dbReference type="AlphaFoldDB" id="A0A1B1AN45"/>
<dbReference type="STRING" id="1759059.ATE48_08500"/>
<evidence type="ECO:0000313" key="7">
    <source>
        <dbReference type="Proteomes" id="UP000092498"/>
    </source>
</evidence>
<reference evidence="6 7" key="1">
    <citation type="submission" date="2015-11" db="EMBL/GenBank/DDBJ databases">
        <title>Whole-Genome Sequence of Candidatus Oderbacter manganicum from the National Park Lower Oder Valley, Germany.</title>
        <authorList>
            <person name="Braun B."/>
            <person name="Liere K."/>
            <person name="Szewzyk U."/>
        </authorList>
    </citation>
    <scope>NUCLEOTIDE SEQUENCE [LARGE SCALE GENOMIC DNA]</scope>
    <source>
        <strain evidence="6 7">OTSz_A_272</strain>
    </source>
</reference>
<keyword evidence="3 5" id="KW-0560">Oxidoreductase</keyword>
<evidence type="ECO:0000256" key="5">
    <source>
        <dbReference type="RuleBase" id="RU000499"/>
    </source>
</evidence>
<keyword evidence="2 5" id="KW-0575">Peroxidase</keyword>
<organism evidence="6 7">
    <name type="scientific">Candidatus Viadribacter manganicus</name>
    <dbReference type="NCBI Taxonomy" id="1759059"/>
    <lineage>
        <taxon>Bacteria</taxon>
        <taxon>Pseudomonadati</taxon>
        <taxon>Pseudomonadota</taxon>
        <taxon>Alphaproteobacteria</taxon>
        <taxon>Hyphomonadales</taxon>
        <taxon>Hyphomonadaceae</taxon>
        <taxon>Candidatus Viadribacter</taxon>
    </lineage>
</organism>
<feature type="active site" evidence="4">
    <location>
        <position position="18"/>
    </location>
</feature>
<comment type="similarity">
    <text evidence="1 5">Belongs to the glutathione peroxidase family.</text>
</comment>
<dbReference type="InterPro" id="IPR036249">
    <property type="entry name" value="Thioredoxin-like_sf"/>
</dbReference>
<evidence type="ECO:0000256" key="2">
    <source>
        <dbReference type="ARBA" id="ARBA00022559"/>
    </source>
</evidence>
<dbReference type="PRINTS" id="PR01011">
    <property type="entry name" value="GLUTPROXDASE"/>
</dbReference>
<dbReference type="PROSITE" id="PS51355">
    <property type="entry name" value="GLUTATHIONE_PEROXID_3"/>
    <property type="match status" value="1"/>
</dbReference>
<dbReference type="Proteomes" id="UP000092498">
    <property type="component" value="Chromosome"/>
</dbReference>
<dbReference type="CDD" id="cd00340">
    <property type="entry name" value="GSH_Peroxidase"/>
    <property type="match status" value="1"/>
</dbReference>